<proteinExistence type="predicted"/>
<evidence type="ECO:0000313" key="2">
    <source>
        <dbReference type="EMBL" id="KIM79124.1"/>
    </source>
</evidence>
<reference evidence="2 3" key="1">
    <citation type="submission" date="2014-04" db="EMBL/GenBank/DDBJ databases">
        <authorList>
            <consortium name="DOE Joint Genome Institute"/>
            <person name="Kuo A."/>
            <person name="Tarkka M."/>
            <person name="Buscot F."/>
            <person name="Kohler A."/>
            <person name="Nagy L.G."/>
            <person name="Floudas D."/>
            <person name="Copeland A."/>
            <person name="Barry K.W."/>
            <person name="Cichocki N."/>
            <person name="Veneault-Fourrey C."/>
            <person name="LaButti K."/>
            <person name="Lindquist E.A."/>
            <person name="Lipzen A."/>
            <person name="Lundell T."/>
            <person name="Morin E."/>
            <person name="Murat C."/>
            <person name="Sun H."/>
            <person name="Tunlid A."/>
            <person name="Henrissat B."/>
            <person name="Grigoriev I.V."/>
            <person name="Hibbett D.S."/>
            <person name="Martin F."/>
            <person name="Nordberg H.P."/>
            <person name="Cantor M.N."/>
            <person name="Hua S.X."/>
        </authorList>
    </citation>
    <scope>NUCLEOTIDE SEQUENCE [LARGE SCALE GENOMIC DNA]</scope>
    <source>
        <strain evidence="2 3">F 1598</strain>
    </source>
</reference>
<dbReference type="Proteomes" id="UP000054166">
    <property type="component" value="Unassembled WGS sequence"/>
</dbReference>
<dbReference type="InParanoid" id="A0A0C3FHT2"/>
<feature type="compositionally biased region" description="Polar residues" evidence="1">
    <location>
        <begin position="66"/>
        <end position="84"/>
    </location>
</feature>
<evidence type="ECO:0000313" key="3">
    <source>
        <dbReference type="Proteomes" id="UP000054166"/>
    </source>
</evidence>
<sequence>MWSTQAPSRAQHPYNNLPTDDAVKLSQILRDIDQFKLDRIVANEIAVDSSIHAIQNTIKEERLQHTGGSSMSLSVTPHSLSEVR</sequence>
<evidence type="ECO:0000256" key="1">
    <source>
        <dbReference type="SAM" id="MobiDB-lite"/>
    </source>
</evidence>
<dbReference type="HOGENOM" id="CLU_2528266_0_0_1"/>
<feature type="region of interest" description="Disordered" evidence="1">
    <location>
        <begin position="63"/>
        <end position="84"/>
    </location>
</feature>
<keyword evidence="3" id="KW-1185">Reference proteome</keyword>
<name>A0A0C3FHT2_PILCF</name>
<organism evidence="2 3">
    <name type="scientific">Piloderma croceum (strain F 1598)</name>
    <dbReference type="NCBI Taxonomy" id="765440"/>
    <lineage>
        <taxon>Eukaryota</taxon>
        <taxon>Fungi</taxon>
        <taxon>Dikarya</taxon>
        <taxon>Basidiomycota</taxon>
        <taxon>Agaricomycotina</taxon>
        <taxon>Agaricomycetes</taxon>
        <taxon>Agaricomycetidae</taxon>
        <taxon>Atheliales</taxon>
        <taxon>Atheliaceae</taxon>
        <taxon>Piloderma</taxon>
    </lineage>
</organism>
<gene>
    <name evidence="2" type="ORF">PILCRDRAFT_10555</name>
</gene>
<dbReference type="EMBL" id="KN833011">
    <property type="protein sequence ID" value="KIM79124.1"/>
    <property type="molecule type" value="Genomic_DNA"/>
</dbReference>
<protein>
    <submittedName>
        <fullName evidence="2">Uncharacterized protein</fullName>
    </submittedName>
</protein>
<reference evidence="3" key="2">
    <citation type="submission" date="2015-01" db="EMBL/GenBank/DDBJ databases">
        <title>Evolutionary Origins and Diversification of the Mycorrhizal Mutualists.</title>
        <authorList>
            <consortium name="DOE Joint Genome Institute"/>
            <consortium name="Mycorrhizal Genomics Consortium"/>
            <person name="Kohler A."/>
            <person name="Kuo A."/>
            <person name="Nagy L.G."/>
            <person name="Floudas D."/>
            <person name="Copeland A."/>
            <person name="Barry K.W."/>
            <person name="Cichocki N."/>
            <person name="Veneault-Fourrey C."/>
            <person name="LaButti K."/>
            <person name="Lindquist E.A."/>
            <person name="Lipzen A."/>
            <person name="Lundell T."/>
            <person name="Morin E."/>
            <person name="Murat C."/>
            <person name="Riley R."/>
            <person name="Ohm R."/>
            <person name="Sun H."/>
            <person name="Tunlid A."/>
            <person name="Henrissat B."/>
            <person name="Grigoriev I.V."/>
            <person name="Hibbett D.S."/>
            <person name="Martin F."/>
        </authorList>
    </citation>
    <scope>NUCLEOTIDE SEQUENCE [LARGE SCALE GENOMIC DNA]</scope>
    <source>
        <strain evidence="3">F 1598</strain>
    </source>
</reference>
<dbReference type="AlphaFoldDB" id="A0A0C3FHT2"/>
<accession>A0A0C3FHT2</accession>